<evidence type="ECO:0000313" key="3">
    <source>
        <dbReference type="Proteomes" id="UP000653305"/>
    </source>
</evidence>
<feature type="region of interest" description="Disordered" evidence="1">
    <location>
        <begin position="40"/>
        <end position="66"/>
    </location>
</feature>
<dbReference type="GO" id="GO:0005840">
    <property type="term" value="C:ribosome"/>
    <property type="evidence" value="ECO:0007669"/>
    <property type="project" value="UniProtKB-KW"/>
</dbReference>
<dbReference type="PANTHER" id="PTHR36798">
    <property type="entry name" value="50S RIBOSOMAL PROTEIN 6, CHLOROPLASTIC"/>
    <property type="match status" value="1"/>
</dbReference>
<evidence type="ECO:0000256" key="1">
    <source>
        <dbReference type="SAM" id="MobiDB-lite"/>
    </source>
</evidence>
<dbReference type="GO" id="GO:0003735">
    <property type="term" value="F:structural constituent of ribosome"/>
    <property type="evidence" value="ECO:0007669"/>
    <property type="project" value="InterPro"/>
</dbReference>
<keyword evidence="2" id="KW-0687">Ribonucleoprotein</keyword>
<proteinExistence type="predicted"/>
<dbReference type="GO" id="GO:0019843">
    <property type="term" value="F:rRNA binding"/>
    <property type="evidence" value="ECO:0007669"/>
    <property type="project" value="InterPro"/>
</dbReference>
<keyword evidence="2" id="KW-0689">Ribosomal protein</keyword>
<name>A0A830BBC7_9LAMI</name>
<comment type="caution">
    <text evidence="2">The sequence shown here is derived from an EMBL/GenBank/DDBJ whole genome shotgun (WGS) entry which is preliminary data.</text>
</comment>
<accession>A0A830BBC7</accession>
<feature type="non-terminal residue" evidence="2">
    <location>
        <position position="1"/>
    </location>
</feature>
<dbReference type="GO" id="GO:0009507">
    <property type="term" value="C:chloroplast"/>
    <property type="evidence" value="ECO:0007669"/>
    <property type="project" value="InterPro"/>
</dbReference>
<keyword evidence="3" id="KW-1185">Reference proteome</keyword>
<dbReference type="OrthoDB" id="1848184at2759"/>
<dbReference type="GO" id="GO:0006412">
    <property type="term" value="P:translation"/>
    <property type="evidence" value="ECO:0007669"/>
    <property type="project" value="InterPro"/>
</dbReference>
<sequence>NSRLVVPPPSSAATKAARPPQRLAVGGGCGLVIECSSRPQKVTKHHMKTRPRKSRPSNIRRGPTVYPPLPSLPAEWSFVSEAAAEAPPQLVQSE</sequence>
<protein>
    <submittedName>
        <fullName evidence="2">50S ribosomal protein 6 chloroplastic</fullName>
    </submittedName>
</protein>
<evidence type="ECO:0000313" key="2">
    <source>
        <dbReference type="EMBL" id="GFP85000.1"/>
    </source>
</evidence>
<dbReference type="EMBL" id="BMAC01000097">
    <property type="protein sequence ID" value="GFP85000.1"/>
    <property type="molecule type" value="Genomic_DNA"/>
</dbReference>
<dbReference type="AlphaFoldDB" id="A0A830BBC7"/>
<dbReference type="Pfam" id="PF17257">
    <property type="entry name" value="DUF5323"/>
    <property type="match status" value="1"/>
</dbReference>
<dbReference type="PANTHER" id="PTHR36798:SF2">
    <property type="entry name" value="LARGE RIBOSOMAL SUBUNIT PROTEIN CL38"/>
    <property type="match status" value="1"/>
</dbReference>
<feature type="compositionally biased region" description="Basic residues" evidence="1">
    <location>
        <begin position="41"/>
        <end position="55"/>
    </location>
</feature>
<dbReference type="InterPro" id="IPR020526">
    <property type="entry name" value="Ribosomal_cL38"/>
</dbReference>
<dbReference type="Proteomes" id="UP000653305">
    <property type="component" value="Unassembled WGS sequence"/>
</dbReference>
<feature type="region of interest" description="Disordered" evidence="1">
    <location>
        <begin position="1"/>
        <end position="21"/>
    </location>
</feature>
<gene>
    <name evidence="2" type="ORF">PHJA_000643800</name>
</gene>
<feature type="compositionally biased region" description="Pro residues" evidence="1">
    <location>
        <begin position="1"/>
        <end position="10"/>
    </location>
</feature>
<organism evidence="2 3">
    <name type="scientific">Phtheirospermum japonicum</name>
    <dbReference type="NCBI Taxonomy" id="374723"/>
    <lineage>
        <taxon>Eukaryota</taxon>
        <taxon>Viridiplantae</taxon>
        <taxon>Streptophyta</taxon>
        <taxon>Embryophyta</taxon>
        <taxon>Tracheophyta</taxon>
        <taxon>Spermatophyta</taxon>
        <taxon>Magnoliopsida</taxon>
        <taxon>eudicotyledons</taxon>
        <taxon>Gunneridae</taxon>
        <taxon>Pentapetalae</taxon>
        <taxon>asterids</taxon>
        <taxon>lamiids</taxon>
        <taxon>Lamiales</taxon>
        <taxon>Orobanchaceae</taxon>
        <taxon>Orobanchaceae incertae sedis</taxon>
        <taxon>Phtheirospermum</taxon>
    </lineage>
</organism>
<reference evidence="2" key="1">
    <citation type="submission" date="2020-07" db="EMBL/GenBank/DDBJ databases">
        <title>Ethylene signaling mediates host invasion by parasitic plants.</title>
        <authorList>
            <person name="Yoshida S."/>
        </authorList>
    </citation>
    <scope>NUCLEOTIDE SEQUENCE</scope>
    <source>
        <strain evidence="2">Okayama</strain>
    </source>
</reference>